<dbReference type="EMBL" id="CM009304">
    <property type="protein sequence ID" value="PNT00369.1"/>
    <property type="molecule type" value="Genomic_DNA"/>
</dbReference>
<accession>A0A2K1XHV3</accession>
<organism evidence="1 2">
    <name type="scientific">Populus trichocarpa</name>
    <name type="common">Western balsam poplar</name>
    <name type="synonym">Populus balsamifera subsp. trichocarpa</name>
    <dbReference type="NCBI Taxonomy" id="3694"/>
    <lineage>
        <taxon>Eukaryota</taxon>
        <taxon>Viridiplantae</taxon>
        <taxon>Streptophyta</taxon>
        <taxon>Embryophyta</taxon>
        <taxon>Tracheophyta</taxon>
        <taxon>Spermatophyta</taxon>
        <taxon>Magnoliopsida</taxon>
        <taxon>eudicotyledons</taxon>
        <taxon>Gunneridae</taxon>
        <taxon>Pentapetalae</taxon>
        <taxon>rosids</taxon>
        <taxon>fabids</taxon>
        <taxon>Malpighiales</taxon>
        <taxon>Salicaceae</taxon>
        <taxon>Saliceae</taxon>
        <taxon>Populus</taxon>
    </lineage>
</organism>
<dbReference type="AlphaFoldDB" id="A0A2K1XHV3"/>
<gene>
    <name evidence="1" type="ORF">POPTR_015G044000</name>
</gene>
<evidence type="ECO:0000313" key="1">
    <source>
        <dbReference type="EMBL" id="PNT00369.1"/>
    </source>
</evidence>
<dbReference type="InParanoid" id="A0A2K1XHV3"/>
<evidence type="ECO:0000313" key="2">
    <source>
        <dbReference type="Proteomes" id="UP000006729"/>
    </source>
</evidence>
<name>A0A2K1XHV3_POPTR</name>
<keyword evidence="2" id="KW-1185">Reference proteome</keyword>
<proteinExistence type="predicted"/>
<dbReference type="Proteomes" id="UP000006729">
    <property type="component" value="Chromosome 15"/>
</dbReference>
<reference evidence="1 2" key="1">
    <citation type="journal article" date="2006" name="Science">
        <title>The genome of black cottonwood, Populus trichocarpa (Torr. &amp; Gray).</title>
        <authorList>
            <person name="Tuskan G.A."/>
            <person name="Difazio S."/>
            <person name="Jansson S."/>
            <person name="Bohlmann J."/>
            <person name="Grigoriev I."/>
            <person name="Hellsten U."/>
            <person name="Putnam N."/>
            <person name="Ralph S."/>
            <person name="Rombauts S."/>
            <person name="Salamov A."/>
            <person name="Schein J."/>
            <person name="Sterck L."/>
            <person name="Aerts A."/>
            <person name="Bhalerao R.R."/>
            <person name="Bhalerao R.P."/>
            <person name="Blaudez D."/>
            <person name="Boerjan W."/>
            <person name="Brun A."/>
            <person name="Brunner A."/>
            <person name="Busov V."/>
            <person name="Campbell M."/>
            <person name="Carlson J."/>
            <person name="Chalot M."/>
            <person name="Chapman J."/>
            <person name="Chen G.L."/>
            <person name="Cooper D."/>
            <person name="Coutinho P.M."/>
            <person name="Couturier J."/>
            <person name="Covert S."/>
            <person name="Cronk Q."/>
            <person name="Cunningham R."/>
            <person name="Davis J."/>
            <person name="Degroeve S."/>
            <person name="Dejardin A."/>
            <person name="Depamphilis C."/>
            <person name="Detter J."/>
            <person name="Dirks B."/>
            <person name="Dubchak I."/>
            <person name="Duplessis S."/>
            <person name="Ehlting J."/>
            <person name="Ellis B."/>
            <person name="Gendler K."/>
            <person name="Goodstein D."/>
            <person name="Gribskov M."/>
            <person name="Grimwood J."/>
            <person name="Groover A."/>
            <person name="Gunter L."/>
            <person name="Hamberger B."/>
            <person name="Heinze B."/>
            <person name="Helariutta Y."/>
            <person name="Henrissat B."/>
            <person name="Holligan D."/>
            <person name="Holt R."/>
            <person name="Huang W."/>
            <person name="Islam-Faridi N."/>
            <person name="Jones S."/>
            <person name="Jones-Rhoades M."/>
            <person name="Jorgensen R."/>
            <person name="Joshi C."/>
            <person name="Kangasjarvi J."/>
            <person name="Karlsson J."/>
            <person name="Kelleher C."/>
            <person name="Kirkpatrick R."/>
            <person name="Kirst M."/>
            <person name="Kohler A."/>
            <person name="Kalluri U."/>
            <person name="Larimer F."/>
            <person name="Leebens-Mack J."/>
            <person name="Leple J.C."/>
            <person name="Locascio P."/>
            <person name="Lou Y."/>
            <person name="Lucas S."/>
            <person name="Martin F."/>
            <person name="Montanini B."/>
            <person name="Napoli C."/>
            <person name="Nelson D.R."/>
            <person name="Nelson C."/>
            <person name="Nieminen K."/>
            <person name="Nilsson O."/>
            <person name="Pereda V."/>
            <person name="Peter G."/>
            <person name="Philippe R."/>
            <person name="Pilate G."/>
            <person name="Poliakov A."/>
            <person name="Razumovskaya J."/>
            <person name="Richardson P."/>
            <person name="Rinaldi C."/>
            <person name="Ritland K."/>
            <person name="Rouze P."/>
            <person name="Ryaboy D."/>
            <person name="Schmutz J."/>
            <person name="Schrader J."/>
            <person name="Segerman B."/>
            <person name="Shin H."/>
            <person name="Siddiqui A."/>
            <person name="Sterky F."/>
            <person name="Terry A."/>
            <person name="Tsai C.J."/>
            <person name="Uberbacher E."/>
            <person name="Unneberg P."/>
            <person name="Vahala J."/>
            <person name="Wall K."/>
            <person name="Wessler S."/>
            <person name="Yang G."/>
            <person name="Yin T."/>
            <person name="Douglas C."/>
            <person name="Marra M."/>
            <person name="Sandberg G."/>
            <person name="Van de Peer Y."/>
            <person name="Rokhsar D."/>
        </authorList>
    </citation>
    <scope>NUCLEOTIDE SEQUENCE [LARGE SCALE GENOMIC DNA]</scope>
    <source>
        <strain evidence="2">cv. Nisqually</strain>
    </source>
</reference>
<sequence>MKKINTKKIWRIDRKFLVYDHEHNQSHFQVKLWSNYLVRSMSHKIPSKFIIFVLLKSIPHPPRINKTILKAGQTINKSSEQSAH</sequence>
<protein>
    <submittedName>
        <fullName evidence="1">Uncharacterized protein</fullName>
    </submittedName>
</protein>